<evidence type="ECO:0000259" key="6">
    <source>
        <dbReference type="PROSITE" id="PS50994"/>
    </source>
</evidence>
<evidence type="ECO:0000313" key="8">
    <source>
        <dbReference type="Proteomes" id="UP000095094"/>
    </source>
</evidence>
<dbReference type="NCBIfam" id="NF033563">
    <property type="entry name" value="transpos_IS30"/>
    <property type="match status" value="1"/>
</dbReference>
<evidence type="ECO:0000256" key="2">
    <source>
        <dbReference type="ARBA" id="ARBA00006363"/>
    </source>
</evidence>
<dbReference type="PANTHER" id="PTHR10948:SF23">
    <property type="entry name" value="TRANSPOSASE INSI FOR INSERTION SEQUENCE ELEMENT IS30A-RELATED"/>
    <property type="match status" value="1"/>
</dbReference>
<dbReference type="RefSeq" id="WP_069664238.1">
    <property type="nucleotide sequence ID" value="NZ_JBHUJJ010000001.1"/>
</dbReference>
<keyword evidence="4" id="KW-0238">DNA-binding</keyword>
<dbReference type="EMBL" id="MIJY01000039">
    <property type="protein sequence ID" value="OEG11729.1"/>
    <property type="molecule type" value="Genomic_DNA"/>
</dbReference>
<evidence type="ECO:0000313" key="7">
    <source>
        <dbReference type="EMBL" id="OEG11729.1"/>
    </source>
</evidence>
<dbReference type="AlphaFoldDB" id="A0A1E5GGD2"/>
<keyword evidence="8" id="KW-1185">Reference proteome</keyword>
<dbReference type="InterPro" id="IPR025246">
    <property type="entry name" value="IS30-like_HTH"/>
</dbReference>
<organism evidence="7 8">
    <name type="scientific">Enterococcus termitis</name>
    <dbReference type="NCBI Taxonomy" id="332950"/>
    <lineage>
        <taxon>Bacteria</taxon>
        <taxon>Bacillati</taxon>
        <taxon>Bacillota</taxon>
        <taxon>Bacilli</taxon>
        <taxon>Lactobacillales</taxon>
        <taxon>Enterococcaceae</taxon>
        <taxon>Enterococcus</taxon>
    </lineage>
</organism>
<dbReference type="GO" id="GO:0004803">
    <property type="term" value="F:transposase activity"/>
    <property type="evidence" value="ECO:0007669"/>
    <property type="project" value="InterPro"/>
</dbReference>
<comment type="function">
    <text evidence="1">Required for the transposition of the insertion element.</text>
</comment>
<dbReference type="SUPFAM" id="SSF53098">
    <property type="entry name" value="Ribonuclease H-like"/>
    <property type="match status" value="1"/>
</dbReference>
<dbReference type="Gene3D" id="3.30.420.10">
    <property type="entry name" value="Ribonuclease H-like superfamily/Ribonuclease H"/>
    <property type="match status" value="1"/>
</dbReference>
<accession>A0A1E5GGD2</accession>
<dbReference type="InterPro" id="IPR036397">
    <property type="entry name" value="RNaseH_sf"/>
</dbReference>
<dbReference type="Pfam" id="PF13936">
    <property type="entry name" value="HTH_38"/>
    <property type="match status" value="1"/>
</dbReference>
<dbReference type="InterPro" id="IPR001584">
    <property type="entry name" value="Integrase_cat-core"/>
</dbReference>
<dbReference type="GO" id="GO:0003677">
    <property type="term" value="F:DNA binding"/>
    <property type="evidence" value="ECO:0007669"/>
    <property type="project" value="UniProtKB-KW"/>
</dbReference>
<evidence type="ECO:0000256" key="3">
    <source>
        <dbReference type="ARBA" id="ARBA00022578"/>
    </source>
</evidence>
<dbReference type="Pfam" id="PF00665">
    <property type="entry name" value="rve"/>
    <property type="match status" value="1"/>
</dbReference>
<proteinExistence type="inferred from homology"/>
<dbReference type="GO" id="GO:0006313">
    <property type="term" value="P:DNA transposition"/>
    <property type="evidence" value="ECO:0007669"/>
    <property type="project" value="InterPro"/>
</dbReference>
<feature type="domain" description="Integrase catalytic" evidence="6">
    <location>
        <begin position="168"/>
        <end position="327"/>
    </location>
</feature>
<dbReference type="InterPro" id="IPR053392">
    <property type="entry name" value="Transposase_IS30-like"/>
</dbReference>
<keyword evidence="3" id="KW-0815">Transposition</keyword>
<reference evidence="8" key="1">
    <citation type="submission" date="2016-09" db="EMBL/GenBank/DDBJ databases">
        <authorList>
            <person name="Gulvik C.A."/>
        </authorList>
    </citation>
    <scope>NUCLEOTIDE SEQUENCE [LARGE SCALE GENOMIC DNA]</scope>
    <source>
        <strain evidence="8">LMG 8895</strain>
    </source>
</reference>
<gene>
    <name evidence="7" type="ORF">BCR25_19700</name>
</gene>
<evidence type="ECO:0000256" key="4">
    <source>
        <dbReference type="ARBA" id="ARBA00023125"/>
    </source>
</evidence>
<evidence type="ECO:0000256" key="5">
    <source>
        <dbReference type="ARBA" id="ARBA00023172"/>
    </source>
</evidence>
<dbReference type="InterPro" id="IPR012337">
    <property type="entry name" value="RNaseH-like_sf"/>
</dbReference>
<dbReference type="PROSITE" id="PS50994">
    <property type="entry name" value="INTEGRASE"/>
    <property type="match status" value="1"/>
</dbReference>
<dbReference type="PATRIC" id="fig|332950.4.peg.3003"/>
<dbReference type="Proteomes" id="UP000095094">
    <property type="component" value="Unassembled WGS sequence"/>
</dbReference>
<dbReference type="PROSITE" id="PS01043">
    <property type="entry name" value="TRANSPOSASE_IS30"/>
    <property type="match status" value="1"/>
</dbReference>
<dbReference type="InterPro" id="IPR051917">
    <property type="entry name" value="Transposase-Integrase"/>
</dbReference>
<comment type="similarity">
    <text evidence="2">Belongs to the transposase IS30 family.</text>
</comment>
<name>A0A1E5GGD2_9ENTE</name>
<dbReference type="PANTHER" id="PTHR10948">
    <property type="entry name" value="TRANSPOSASE"/>
    <property type="match status" value="1"/>
</dbReference>
<dbReference type="InterPro" id="IPR001598">
    <property type="entry name" value="Transposase_IS30_CS"/>
</dbReference>
<dbReference type="OrthoDB" id="9776104at2"/>
<sequence length="333" mass="38792">MGQLTAEDRGFIEAALLQNMSVSKIALHLNRHRSTIYREIKRNTMKQGRDSWLGPMPYQATSASNLTSMRRRETRSKKKTTPQLLKKITYYLQLKFSPEQIAFGVKGIPVCTNTIYNWIYNGVLEFDIKGLRRRGRRYKRKLVHKKEAQFKRPEKKWFEDHSIANRSVAANHRLEFGHWEADSVLSVRHSTTALATFVERRTRRYKTYKMAKKTSHNMYKAMCQLLKDHPGAVKSITCDRGSEFINQGYVGLIESKGTKIYLANAYSPQERGCNENHNGLLREYYPKGTDFSKVDQQELNQAVESINNRPRKTLNWKSAQLVFHKELRKATLI</sequence>
<dbReference type="GO" id="GO:0005829">
    <property type="term" value="C:cytosol"/>
    <property type="evidence" value="ECO:0007669"/>
    <property type="project" value="TreeGrafter"/>
</dbReference>
<evidence type="ECO:0000256" key="1">
    <source>
        <dbReference type="ARBA" id="ARBA00002190"/>
    </source>
</evidence>
<comment type="caution">
    <text evidence="7">The sequence shown here is derived from an EMBL/GenBank/DDBJ whole genome shotgun (WGS) entry which is preliminary data.</text>
</comment>
<protein>
    <recommendedName>
        <fullName evidence="6">Integrase catalytic domain-containing protein</fullName>
    </recommendedName>
</protein>
<keyword evidence="5" id="KW-0233">DNA recombination</keyword>
<dbReference type="GO" id="GO:0015074">
    <property type="term" value="P:DNA integration"/>
    <property type="evidence" value="ECO:0007669"/>
    <property type="project" value="InterPro"/>
</dbReference>